<accession>E3SP13</accession>
<dbReference type="PROSITE" id="PS51111">
    <property type="entry name" value="REJ"/>
    <property type="match status" value="1"/>
</dbReference>
<evidence type="ECO:0000313" key="3">
    <source>
        <dbReference type="Proteomes" id="UP000006532"/>
    </source>
</evidence>
<proteinExistence type="predicted"/>
<keyword evidence="3" id="KW-1185">Reference proteome</keyword>
<dbReference type="RefSeq" id="YP_004324839.1">
    <property type="nucleotide sequence ID" value="NC_015290.1"/>
</dbReference>
<evidence type="ECO:0000259" key="1">
    <source>
        <dbReference type="PROSITE" id="PS51111"/>
    </source>
</evidence>
<gene>
    <name evidence="2" type="ORF">PSSM7_008</name>
</gene>
<reference evidence="2 3" key="1">
    <citation type="journal article" date="2010" name="Environ. Microbiol.">
        <title>Genomic analysis of oceanic cyanobacterial myoviruses compared with T4-like myoviruses from diverse hosts and environments.</title>
        <authorList>
            <person name="Sullivan M.B."/>
            <person name="Huang K.H."/>
            <person name="Ignacio-Espinoza J.C."/>
            <person name="Berlin A.M."/>
            <person name="Kelly L."/>
            <person name="Weigele P.R."/>
            <person name="DeFrancesco A.S."/>
            <person name="Kern S.E."/>
            <person name="Thompson L.R."/>
            <person name="Young S."/>
            <person name="Yandava C."/>
            <person name="Fu R."/>
            <person name="Krastins B."/>
            <person name="Chase M."/>
            <person name="Sarracino D."/>
            <person name="Osburne M.S."/>
            <person name="Henn M.R."/>
            <person name="Chisholm S.W."/>
        </authorList>
    </citation>
    <scope>NUCLEOTIDE SEQUENCE [LARGE SCALE GENOMIC DNA]</scope>
    <source>
        <strain evidence="2">NATL1A-15</strain>
    </source>
</reference>
<evidence type="ECO:0000313" key="2">
    <source>
        <dbReference type="EMBL" id="ADO99095.1"/>
    </source>
</evidence>
<dbReference type="OrthoDB" id="9331at10239"/>
<dbReference type="GeneID" id="10329597"/>
<dbReference type="Proteomes" id="UP000006532">
    <property type="component" value="Segment"/>
</dbReference>
<name>E3SP13_9CAUD</name>
<protein>
    <recommendedName>
        <fullName evidence="1">REJ domain-containing protein</fullName>
    </recommendedName>
</protein>
<organism evidence="2 3">
    <name type="scientific">Prochlorococcus phage P-SSM7</name>
    <dbReference type="NCBI Taxonomy" id="445688"/>
    <lineage>
        <taxon>Viruses</taxon>
        <taxon>Duplodnaviria</taxon>
        <taxon>Heunggongvirae</taxon>
        <taxon>Uroviricota</taxon>
        <taxon>Caudoviricetes</taxon>
        <taxon>Pantevenvirales</taxon>
        <taxon>Kyanoviridae</taxon>
        <taxon>Palaemonvirus</taxon>
        <taxon>Palaemonvirus pssm7</taxon>
    </lineage>
</organism>
<dbReference type="GO" id="GO:0016020">
    <property type="term" value="C:membrane"/>
    <property type="evidence" value="ECO:0007669"/>
    <property type="project" value="UniProtKB-SubCell"/>
</dbReference>
<feature type="domain" description="REJ" evidence="1">
    <location>
        <begin position="1"/>
        <end position="65"/>
    </location>
</feature>
<sequence>MAIPDPSAARYPSFQEFLSRTKGKDNSPSFTNLYSVRFSSPRMLQTPLVLVGPTQPSVFDVNQNNDLNWLLDYYADSVNLPSKQITTSQTPYVGSPFKYATNTAYSQISINFRMPRSQYSRNYFERWTTMMASDSEQYTRYYEDYVCPRMMIYKWERGGGGLAVTDPELIRAIRESGNADVLLARKYQLTGCWELRNLYPYNIGSVQLNNQNAQTMTLSVGFYYERYRFYTADQFDTDTINYLTVGTNLDDVTTQSTSNNQSVLETIVNAALTLTGIA</sequence>
<dbReference type="KEGG" id="vg:10329597"/>
<dbReference type="EMBL" id="GU071103">
    <property type="protein sequence ID" value="ADO99095.1"/>
    <property type="molecule type" value="Genomic_DNA"/>
</dbReference>
<dbReference type="InterPro" id="IPR014010">
    <property type="entry name" value="REJ_dom"/>
</dbReference>